<protein>
    <recommendedName>
        <fullName evidence="3">Sulfurtransferase</fullName>
    </recommendedName>
</protein>
<dbReference type="Pfam" id="PF00581">
    <property type="entry name" value="Rhodanese"/>
    <property type="match status" value="2"/>
</dbReference>
<dbReference type="RefSeq" id="WP_258844804.1">
    <property type="nucleotide sequence ID" value="NZ_JANUGX010000006.1"/>
</dbReference>
<evidence type="ECO:0000313" key="6">
    <source>
        <dbReference type="Proteomes" id="UP001205560"/>
    </source>
</evidence>
<evidence type="ECO:0000259" key="4">
    <source>
        <dbReference type="PROSITE" id="PS50206"/>
    </source>
</evidence>
<dbReference type="SMART" id="SM00450">
    <property type="entry name" value="RHOD"/>
    <property type="match status" value="2"/>
</dbReference>
<keyword evidence="2" id="KW-0677">Repeat</keyword>
<dbReference type="PANTHER" id="PTHR11364">
    <property type="entry name" value="THIOSULFATE SULFERTANSFERASE"/>
    <property type="match status" value="1"/>
</dbReference>
<dbReference type="InterPro" id="IPR001763">
    <property type="entry name" value="Rhodanese-like_dom"/>
</dbReference>
<reference evidence="5 6" key="1">
    <citation type="submission" date="2022-08" db="EMBL/GenBank/DDBJ databases">
        <title>Reclassification of Massilia species as members of the genera Telluria, Duganella, Pseudoduganella, Mokoshia gen. nov. and Zemynaea gen. nov. using orthogonal and non-orthogonal genome-based approaches.</title>
        <authorList>
            <person name="Bowman J.P."/>
        </authorList>
    </citation>
    <scope>NUCLEOTIDE SEQUENCE [LARGE SCALE GENOMIC DNA]</scope>
    <source>
        <strain evidence="5 6">LMG 28164</strain>
    </source>
</reference>
<organism evidence="5 6">
    <name type="scientific">Massilia norwichensis</name>
    <dbReference type="NCBI Taxonomy" id="1442366"/>
    <lineage>
        <taxon>Bacteria</taxon>
        <taxon>Pseudomonadati</taxon>
        <taxon>Pseudomonadota</taxon>
        <taxon>Betaproteobacteria</taxon>
        <taxon>Burkholderiales</taxon>
        <taxon>Oxalobacteraceae</taxon>
        <taxon>Telluria group</taxon>
        <taxon>Massilia</taxon>
    </lineage>
</organism>
<dbReference type="PROSITE" id="PS00683">
    <property type="entry name" value="RHODANESE_2"/>
    <property type="match status" value="1"/>
</dbReference>
<dbReference type="CDD" id="cd01448">
    <property type="entry name" value="TST_Repeat_1"/>
    <property type="match status" value="1"/>
</dbReference>
<evidence type="ECO:0000256" key="3">
    <source>
        <dbReference type="RuleBase" id="RU000507"/>
    </source>
</evidence>
<comment type="caution">
    <text evidence="5">The sequence shown here is derived from an EMBL/GenBank/DDBJ whole genome shotgun (WGS) entry which is preliminary data.</text>
</comment>
<name>A0ABT2A4F8_9BURK</name>
<sequence>MSTSKYTTLIDAASLAAHVDDADWVIVDCRHDLVNLAAGREAYAAGHLPNALFADMERELSGAKRDADGAFRGRHPLPEKDAFIELLRSWGVNGDTQLVAYDAHGGMFAARLWWMLRWVGHEAVAVLDGGVPAWQSAGLPLSTAAPAPRARGTIAARAPLVTTVDVNTVLQNVAHGGRQVVDARAPDRFRGENETIDPVGGHIPGAKNRFFKDNLQADGRFKAPDQLKTELGTVVGDPQKAIMQCGSGVTACHNLLALEVAGLPGAALYPGSWSEWSADAARPVATGDK</sequence>
<proteinExistence type="predicted"/>
<dbReference type="PROSITE" id="PS50206">
    <property type="entry name" value="RHODANESE_3"/>
    <property type="match status" value="2"/>
</dbReference>
<gene>
    <name evidence="5" type="ORF">NX782_07460</name>
</gene>
<dbReference type="Proteomes" id="UP001205560">
    <property type="component" value="Unassembled WGS sequence"/>
</dbReference>
<keyword evidence="6" id="KW-1185">Reference proteome</keyword>
<dbReference type="Gene3D" id="3.40.250.10">
    <property type="entry name" value="Rhodanese-like domain"/>
    <property type="match status" value="2"/>
</dbReference>
<dbReference type="InterPro" id="IPR001307">
    <property type="entry name" value="Thiosulphate_STrfase_CS"/>
</dbReference>
<evidence type="ECO:0000313" key="5">
    <source>
        <dbReference type="EMBL" id="MCS0589039.1"/>
    </source>
</evidence>
<dbReference type="InterPro" id="IPR045078">
    <property type="entry name" value="TST/MPST-like"/>
</dbReference>
<dbReference type="InterPro" id="IPR036873">
    <property type="entry name" value="Rhodanese-like_dom_sf"/>
</dbReference>
<dbReference type="SUPFAM" id="SSF52821">
    <property type="entry name" value="Rhodanese/Cell cycle control phosphatase"/>
    <property type="match status" value="2"/>
</dbReference>
<feature type="domain" description="Rhodanese" evidence="4">
    <location>
        <begin position="174"/>
        <end position="285"/>
    </location>
</feature>
<evidence type="ECO:0000256" key="1">
    <source>
        <dbReference type="ARBA" id="ARBA00022679"/>
    </source>
</evidence>
<feature type="domain" description="Rhodanese" evidence="4">
    <location>
        <begin position="20"/>
        <end position="143"/>
    </location>
</feature>
<evidence type="ECO:0000256" key="2">
    <source>
        <dbReference type="ARBA" id="ARBA00022737"/>
    </source>
</evidence>
<dbReference type="CDD" id="cd01449">
    <property type="entry name" value="TST_Repeat_2"/>
    <property type="match status" value="1"/>
</dbReference>
<keyword evidence="1 3" id="KW-0808">Transferase</keyword>
<dbReference type="PANTHER" id="PTHR11364:SF27">
    <property type="entry name" value="SULFURTRANSFERASE"/>
    <property type="match status" value="1"/>
</dbReference>
<accession>A0ABT2A4F8</accession>
<dbReference type="EMBL" id="JANUGX010000006">
    <property type="protein sequence ID" value="MCS0589039.1"/>
    <property type="molecule type" value="Genomic_DNA"/>
</dbReference>